<keyword evidence="2" id="KW-1003">Cell membrane</keyword>
<name>A0A419IAV0_9PSEU</name>
<evidence type="ECO:0000256" key="5">
    <source>
        <dbReference type="ARBA" id="ARBA00023139"/>
    </source>
</evidence>
<keyword evidence="4" id="KW-0472">Membrane</keyword>
<keyword evidence="6" id="KW-0449">Lipoprotein</keyword>
<protein>
    <recommendedName>
        <fullName evidence="10">LppA-like lipoprotein</fullName>
    </recommendedName>
</protein>
<evidence type="ECO:0000256" key="2">
    <source>
        <dbReference type="ARBA" id="ARBA00022475"/>
    </source>
</evidence>
<keyword evidence="5" id="KW-0564">Palmitate</keyword>
<evidence type="ECO:0008006" key="10">
    <source>
        <dbReference type="Google" id="ProtNLM"/>
    </source>
</evidence>
<reference evidence="8 9" key="1">
    <citation type="submission" date="2018-09" db="EMBL/GenBank/DDBJ databases">
        <title>YIM PH 21725 draft genome.</title>
        <authorList>
            <person name="Miao C."/>
        </authorList>
    </citation>
    <scope>NUCLEOTIDE SEQUENCE [LARGE SCALE GENOMIC DNA]</scope>
    <source>
        <strain evidence="9">YIM PH21725</strain>
    </source>
</reference>
<accession>A0A419IAV0</accession>
<evidence type="ECO:0000313" key="9">
    <source>
        <dbReference type="Proteomes" id="UP000285112"/>
    </source>
</evidence>
<proteinExistence type="predicted"/>
<gene>
    <name evidence="8" type="ORF">D5S19_01665</name>
</gene>
<organism evidence="8 9">
    <name type="scientific">Amycolatopsis panacis</name>
    <dbReference type="NCBI Taxonomy" id="2340917"/>
    <lineage>
        <taxon>Bacteria</taxon>
        <taxon>Bacillati</taxon>
        <taxon>Actinomycetota</taxon>
        <taxon>Actinomycetes</taxon>
        <taxon>Pseudonocardiales</taxon>
        <taxon>Pseudonocardiaceae</taxon>
        <taxon>Amycolatopsis</taxon>
    </lineage>
</organism>
<dbReference type="InterPro" id="IPR032018">
    <property type="entry name" value="LppA/LppB/LprP"/>
</dbReference>
<dbReference type="Gene3D" id="3.30.2030.20">
    <property type="match status" value="1"/>
</dbReference>
<evidence type="ECO:0000256" key="1">
    <source>
        <dbReference type="ARBA" id="ARBA00004193"/>
    </source>
</evidence>
<dbReference type="Proteomes" id="UP000285112">
    <property type="component" value="Unassembled WGS sequence"/>
</dbReference>
<dbReference type="Pfam" id="PF16708">
    <property type="entry name" value="LppA"/>
    <property type="match status" value="1"/>
</dbReference>
<dbReference type="AlphaFoldDB" id="A0A419IAV0"/>
<keyword evidence="9" id="KW-1185">Reference proteome</keyword>
<evidence type="ECO:0000256" key="7">
    <source>
        <dbReference type="SAM" id="SignalP"/>
    </source>
</evidence>
<comment type="caution">
    <text evidence="8">The sequence shown here is derived from an EMBL/GenBank/DDBJ whole genome shotgun (WGS) entry which is preliminary data.</text>
</comment>
<dbReference type="PROSITE" id="PS51257">
    <property type="entry name" value="PROKAR_LIPOPROTEIN"/>
    <property type="match status" value="1"/>
</dbReference>
<feature type="signal peptide" evidence="7">
    <location>
        <begin position="1"/>
        <end position="26"/>
    </location>
</feature>
<evidence type="ECO:0000256" key="6">
    <source>
        <dbReference type="ARBA" id="ARBA00023288"/>
    </source>
</evidence>
<dbReference type="GO" id="GO:0005886">
    <property type="term" value="C:plasma membrane"/>
    <property type="evidence" value="ECO:0007669"/>
    <property type="project" value="UniProtKB-SubCell"/>
</dbReference>
<comment type="subcellular location">
    <subcellularLocation>
        <location evidence="1">Cell membrane</location>
        <topology evidence="1">Lipid-anchor</topology>
    </subcellularLocation>
</comment>
<evidence type="ECO:0000256" key="4">
    <source>
        <dbReference type="ARBA" id="ARBA00023136"/>
    </source>
</evidence>
<feature type="chain" id="PRO_5038938928" description="LppA-like lipoprotein" evidence="7">
    <location>
        <begin position="27"/>
        <end position="202"/>
    </location>
</feature>
<dbReference type="EMBL" id="QZFV01000021">
    <property type="protein sequence ID" value="RJQ91203.1"/>
    <property type="molecule type" value="Genomic_DNA"/>
</dbReference>
<evidence type="ECO:0000313" key="8">
    <source>
        <dbReference type="EMBL" id="RJQ91203.1"/>
    </source>
</evidence>
<evidence type="ECO:0000256" key="3">
    <source>
        <dbReference type="ARBA" id="ARBA00022729"/>
    </source>
</evidence>
<keyword evidence="3 7" id="KW-0732">Signal</keyword>
<sequence>MKANRHLMKRTLALTAVACIALTASACGPDVPPETTVDQKTEQFHKLMKRPDIDQAMATYDEMYGKLRSQLTATVPSLKWRQTDDVSGSGCGNNFPAVNADLRTYDAVERGLPNWVAEGKIPDEQWEAAQKVADTLLRFYGFDSGPVVVKNQPSDHYVTFHAPDGSEVTFGTAVNTGLTVRIGCHLTADAKKRGTPAAPPTY</sequence>